<dbReference type="PROSITE" id="PS50105">
    <property type="entry name" value="SAM_DOMAIN"/>
    <property type="match status" value="1"/>
</dbReference>
<feature type="compositionally biased region" description="Basic and acidic residues" evidence="7">
    <location>
        <begin position="280"/>
        <end position="290"/>
    </location>
</feature>
<dbReference type="PROSITE" id="PS50022">
    <property type="entry name" value="FA58C_3"/>
    <property type="match status" value="1"/>
</dbReference>
<feature type="transmembrane region" description="Helical" evidence="8">
    <location>
        <begin position="1048"/>
        <end position="1067"/>
    </location>
</feature>
<feature type="domain" description="F5/8 type C" evidence="9">
    <location>
        <begin position="632"/>
        <end position="796"/>
    </location>
</feature>
<dbReference type="Pfam" id="PF00536">
    <property type="entry name" value="SAM_1"/>
    <property type="match status" value="2"/>
</dbReference>
<dbReference type="RefSeq" id="XP_035684216.1">
    <property type="nucleotide sequence ID" value="XM_035828323.1"/>
</dbReference>
<feature type="compositionally biased region" description="Acidic residues" evidence="7">
    <location>
        <begin position="1216"/>
        <end position="1226"/>
    </location>
</feature>
<dbReference type="Gene3D" id="1.10.150.50">
    <property type="entry name" value="Transcription Factor, Ets-1"/>
    <property type="match status" value="2"/>
</dbReference>
<feature type="transmembrane region" description="Helical" evidence="8">
    <location>
        <begin position="359"/>
        <end position="384"/>
    </location>
</feature>
<dbReference type="SUPFAM" id="SSF49785">
    <property type="entry name" value="Galactose-binding domain-like"/>
    <property type="match status" value="1"/>
</dbReference>
<evidence type="ECO:0000256" key="6">
    <source>
        <dbReference type="ARBA" id="ARBA00023136"/>
    </source>
</evidence>
<dbReference type="InterPro" id="IPR008979">
    <property type="entry name" value="Galactose-bd-like_sf"/>
</dbReference>
<evidence type="ECO:0000256" key="4">
    <source>
        <dbReference type="ARBA" id="ARBA00022692"/>
    </source>
</evidence>
<keyword evidence="4 8" id="KW-0812">Transmembrane</keyword>
<dbReference type="PANTHER" id="PTHR22914:SF41">
    <property type="entry name" value="CHITIN SYNTHASE 7"/>
    <property type="match status" value="1"/>
</dbReference>
<feature type="domain" description="SAM" evidence="10">
    <location>
        <begin position="1359"/>
        <end position="1423"/>
    </location>
</feature>
<evidence type="ECO:0000256" key="8">
    <source>
        <dbReference type="SAM" id="Phobius"/>
    </source>
</evidence>
<dbReference type="KEGG" id="bfo:118421163"/>
<dbReference type="InterPro" id="IPR004835">
    <property type="entry name" value="Chitin_synth"/>
</dbReference>
<feature type="transmembrane region" description="Helical" evidence="8">
    <location>
        <begin position="242"/>
        <end position="259"/>
    </location>
</feature>
<evidence type="ECO:0000256" key="3">
    <source>
        <dbReference type="ARBA" id="ARBA00022676"/>
    </source>
</evidence>
<dbReference type="Pfam" id="PF03142">
    <property type="entry name" value="Chitin_synth_2"/>
    <property type="match status" value="1"/>
</dbReference>
<dbReference type="FunFam" id="2.60.120.260:FF:000372">
    <property type="entry name" value="Predicted protein"/>
    <property type="match status" value="1"/>
</dbReference>
<dbReference type="SUPFAM" id="SSF53448">
    <property type="entry name" value="Nucleotide-diphospho-sugar transferases"/>
    <property type="match status" value="1"/>
</dbReference>
<evidence type="ECO:0000256" key="2">
    <source>
        <dbReference type="ARBA" id="ARBA00012543"/>
    </source>
</evidence>
<feature type="transmembrane region" description="Helical" evidence="8">
    <location>
        <begin position="1123"/>
        <end position="1141"/>
    </location>
</feature>
<feature type="transmembrane region" description="Helical" evidence="8">
    <location>
        <begin position="390"/>
        <end position="411"/>
    </location>
</feature>
<name>A0A9J7MXZ9_BRAFL</name>
<keyword evidence="3" id="KW-0808">Transferase</keyword>
<feature type="compositionally biased region" description="Pro residues" evidence="7">
    <location>
        <begin position="1231"/>
        <end position="1245"/>
    </location>
</feature>
<feature type="transmembrane region" description="Helical" evidence="8">
    <location>
        <begin position="1494"/>
        <end position="1514"/>
    </location>
</feature>
<dbReference type="Pfam" id="PF00754">
    <property type="entry name" value="F5_F8_type_C"/>
    <property type="match status" value="1"/>
</dbReference>
<gene>
    <name evidence="12" type="primary">LOC118421163</name>
</gene>
<feature type="compositionally biased region" description="Polar residues" evidence="7">
    <location>
        <begin position="266"/>
        <end position="279"/>
    </location>
</feature>
<dbReference type="SUPFAM" id="SSF47769">
    <property type="entry name" value="SAM/Pointed domain"/>
    <property type="match status" value="2"/>
</dbReference>
<reference evidence="12" key="2">
    <citation type="submission" date="2025-08" db="UniProtKB">
        <authorList>
            <consortium name="RefSeq"/>
        </authorList>
    </citation>
    <scope>IDENTIFICATION</scope>
    <source>
        <strain evidence="12">S238N-H82</strain>
        <tissue evidence="12">Testes</tissue>
    </source>
</reference>
<feature type="transmembrane region" description="Helical" evidence="8">
    <location>
        <begin position="1526"/>
        <end position="1551"/>
    </location>
</feature>
<evidence type="ECO:0000313" key="11">
    <source>
        <dbReference type="Proteomes" id="UP000001554"/>
    </source>
</evidence>
<evidence type="ECO:0000259" key="9">
    <source>
        <dbReference type="PROSITE" id="PS50022"/>
    </source>
</evidence>
<dbReference type="SMART" id="SM00231">
    <property type="entry name" value="FA58C"/>
    <property type="match status" value="1"/>
</dbReference>
<dbReference type="GO" id="GO:0016020">
    <property type="term" value="C:membrane"/>
    <property type="evidence" value="ECO:0007669"/>
    <property type="project" value="UniProtKB-SubCell"/>
</dbReference>
<comment type="subcellular location">
    <subcellularLocation>
        <location evidence="1">Membrane</location>
        <topology evidence="1">Multi-pass membrane protein</topology>
    </subcellularLocation>
</comment>
<dbReference type="OrthoDB" id="370884at2759"/>
<keyword evidence="5 8" id="KW-1133">Transmembrane helix</keyword>
<organism evidence="11 12">
    <name type="scientific">Branchiostoma floridae</name>
    <name type="common">Florida lancelet</name>
    <name type="synonym">Amphioxus</name>
    <dbReference type="NCBI Taxonomy" id="7739"/>
    <lineage>
        <taxon>Eukaryota</taxon>
        <taxon>Metazoa</taxon>
        <taxon>Chordata</taxon>
        <taxon>Cephalochordata</taxon>
        <taxon>Leptocardii</taxon>
        <taxon>Amphioxiformes</taxon>
        <taxon>Branchiostomatidae</taxon>
        <taxon>Branchiostoma</taxon>
    </lineage>
</organism>
<dbReference type="InterPro" id="IPR001660">
    <property type="entry name" value="SAM"/>
</dbReference>
<accession>A0A9J7MXZ9</accession>
<dbReference type="CDD" id="cd00057">
    <property type="entry name" value="FA58C"/>
    <property type="match status" value="1"/>
</dbReference>
<feature type="transmembrane region" description="Helical" evidence="8">
    <location>
        <begin position="210"/>
        <end position="230"/>
    </location>
</feature>
<feature type="transmembrane region" description="Helical" evidence="8">
    <location>
        <begin position="1087"/>
        <end position="1111"/>
    </location>
</feature>
<dbReference type="GO" id="GO:0006031">
    <property type="term" value="P:chitin biosynthetic process"/>
    <property type="evidence" value="ECO:0000318"/>
    <property type="project" value="GO_Central"/>
</dbReference>
<dbReference type="InterPro" id="IPR029044">
    <property type="entry name" value="Nucleotide-diphossugar_trans"/>
</dbReference>
<protein>
    <recommendedName>
        <fullName evidence="2">chitin synthase</fullName>
        <ecNumber evidence="2">2.4.1.16</ecNumber>
    </recommendedName>
</protein>
<feature type="region of interest" description="Disordered" evidence="7">
    <location>
        <begin position="266"/>
        <end position="295"/>
    </location>
</feature>
<feature type="transmembrane region" description="Helical" evidence="8">
    <location>
        <begin position="170"/>
        <end position="189"/>
    </location>
</feature>
<feature type="transmembrane region" description="Helical" evidence="8">
    <location>
        <begin position="983"/>
        <end position="1005"/>
    </location>
</feature>
<keyword evidence="6 8" id="KW-0472">Membrane</keyword>
<dbReference type="GeneID" id="118421163"/>
<dbReference type="EC" id="2.4.1.16" evidence="2"/>
<dbReference type="GO" id="GO:0004100">
    <property type="term" value="F:chitin synthase activity"/>
    <property type="evidence" value="ECO:0000318"/>
    <property type="project" value="GO_Central"/>
</dbReference>
<dbReference type="FunFam" id="1.10.150.50:FF:000132">
    <property type="entry name" value="Uncharacterized protein"/>
    <property type="match status" value="1"/>
</dbReference>
<dbReference type="Gene3D" id="2.60.120.260">
    <property type="entry name" value="Galactose-binding domain-like"/>
    <property type="match status" value="1"/>
</dbReference>
<keyword evidence="11" id="KW-1185">Reference proteome</keyword>
<evidence type="ECO:0000313" key="12">
    <source>
        <dbReference type="RefSeq" id="XP_035684216.1"/>
    </source>
</evidence>
<evidence type="ECO:0000256" key="5">
    <source>
        <dbReference type="ARBA" id="ARBA00022989"/>
    </source>
</evidence>
<dbReference type="InterPro" id="IPR013761">
    <property type="entry name" value="SAM/pointed_sf"/>
</dbReference>
<evidence type="ECO:0000256" key="7">
    <source>
        <dbReference type="SAM" id="MobiDB-lite"/>
    </source>
</evidence>
<keyword evidence="3" id="KW-0328">Glycosyltransferase</keyword>
<feature type="transmembrane region" description="Helical" evidence="8">
    <location>
        <begin position="423"/>
        <end position="446"/>
    </location>
</feature>
<dbReference type="SMART" id="SM00454">
    <property type="entry name" value="SAM"/>
    <property type="match status" value="2"/>
</dbReference>
<feature type="region of interest" description="Disordered" evidence="7">
    <location>
        <begin position="1187"/>
        <end position="1256"/>
    </location>
</feature>
<feature type="transmembrane region" description="Helical" evidence="8">
    <location>
        <begin position="1017"/>
        <end position="1036"/>
    </location>
</feature>
<evidence type="ECO:0000259" key="10">
    <source>
        <dbReference type="PROSITE" id="PS50105"/>
    </source>
</evidence>
<feature type="transmembrane region" description="Helical" evidence="8">
    <location>
        <begin position="137"/>
        <end position="158"/>
    </location>
</feature>
<reference evidence="11" key="1">
    <citation type="journal article" date="2020" name="Nat. Ecol. Evol.">
        <title>Deeply conserved synteny resolves early events in vertebrate evolution.</title>
        <authorList>
            <person name="Simakov O."/>
            <person name="Marletaz F."/>
            <person name="Yue J.X."/>
            <person name="O'Connell B."/>
            <person name="Jenkins J."/>
            <person name="Brandt A."/>
            <person name="Calef R."/>
            <person name="Tung C.H."/>
            <person name="Huang T.K."/>
            <person name="Schmutz J."/>
            <person name="Satoh N."/>
            <person name="Yu J.K."/>
            <person name="Putnam N.H."/>
            <person name="Green R.E."/>
            <person name="Rokhsar D.S."/>
        </authorList>
    </citation>
    <scope>NUCLEOTIDE SEQUENCE [LARGE SCALE GENOMIC DNA]</scope>
    <source>
        <strain evidence="11">S238N-H82</strain>
    </source>
</reference>
<evidence type="ECO:0000256" key="1">
    <source>
        <dbReference type="ARBA" id="ARBA00004141"/>
    </source>
</evidence>
<proteinExistence type="predicted"/>
<feature type="transmembrane region" description="Helical" evidence="8">
    <location>
        <begin position="42"/>
        <end position="62"/>
    </location>
</feature>
<dbReference type="PANTHER" id="PTHR22914">
    <property type="entry name" value="CHITIN SYNTHASE"/>
    <property type="match status" value="1"/>
</dbReference>
<dbReference type="Proteomes" id="UP000001554">
    <property type="component" value="Chromosome 8"/>
</dbReference>
<feature type="transmembrane region" description="Helical" evidence="8">
    <location>
        <begin position="104"/>
        <end position="125"/>
    </location>
</feature>
<dbReference type="InterPro" id="IPR000421">
    <property type="entry name" value="FA58C"/>
</dbReference>
<sequence>MATRRRNTKDIELTLEKRGEDYKKKVEAVKTKEKAPPKWPGACKLLLSIVLFLVIISCLGFGKVSVISITQCLAQARFENRTYSPPSHNITIVQSCEDEQPEPIINMILLILMVPYGITLLRCLWVTGCRGVYPWPTWTAIGVGLLASTAEVFALGLFMLEALTTVKSALGILLMNSIYAMQIFFQLVYECYKFVRPHKTGERAPSWKKLLTFLLADCLGIAAFVAIVYFSSMEGNDPDGWWKVPLCVLLISTAWSPVIQKLQTRTRNSATMDTESSRTNTEERHKADPKEGEDDVMDISKRKDGRLTSSLITSFWKLLLTPAVVTLYVWHYQIGDVRTMWSLSGWNTITAFHPAFDELLVNIFCSVGAYVLSVFACSICVYYIGFTAPLLLGTVDAFLLIYIIPICEVFIPREACEAEESRYVWGIPAAVGLYIAQTIAVWSLVVQSPSGILEKESQIFWLPGYNSVFLEQWLMLSRKTKHSNRKQFVRRAKTIRNACVYVCSTMYHESEEEMEQLLISLRGIANDLQDEANRHFESHIFFDGGCKQGQPSRWALQLMALIDKTMCPPGEVTIFNGLSCEKWETPYGLQFCWTVGARKMSFNVHLKDNSKVRAKKRWSQVMYMSYVLDYLANYNPLGMSSGAILDDDIEASSPKKSTSTFERSGPHRARLNGSSCWTAEEDGLQYIEVDLSEPMAVTGLVVQGHPHADEWVKSFEIRYLDKSTARSGATTALGDGAWRRYGEGVDGDVKTFNITPTSGNDAVRVLLEEPIETRYLRIYPLQSNGSCSMRFEILGHHIADNLENTYLLVTDADVKFTPEAAKALLDITARDPAVGAVCARTHPMGSGAVAWYQIFDYAIGHWLNKAANNVLGTVLCCPGCFSVYRAKAVRDGLAEYSTHVTKANEFLVKDMGEDRWFCTLLVESGWKLEYSAVSEDSTFCPETFDEFFKQRRRWLPSTVANLVLVIQKWKTLVTKNSNISRLFILYQLLLLLSTLIGPGTCMLLISGGMAVAYGVDPVISMVLLVLTSVAFALLCLKTNQNVQLQIAKILTFAFAVVMAAVTVGTATDIAKGLSNPASSNSTGGDVVLLPIPISTLYFFLIIGIFIVTALLHPTEFFCLFHGIWYLFCLPSGYLLLTIYSICNLNDRSWGTREGKSSGGSKSWREMWWSFVDGLRGCCGGRTDSAEATDIEELPVQDEPGSEPTSPTDNEPRLPEQEETIAEEPETEERPQSPPALPPKTLPPLPPKRRRKVTFDPNDSLPERWFRRRNKESLARRASRKHSNWRMSYQDTDRVGVEMWLPDKMREKYAQKFLDHGYDDTSFIAGMKESDLEFIGVDKMHRPEILRQIDKLSEYAIDVKVPDTVEEWLDQIGLEQYNDKFVYDAYDVASLVNLEEQQIRENLGIVKTAHVKRMLVAISHLRHPSETDEMIDRVKKVISDNVESRRMQDLDEEHVKYREYKFWNRVRDAALKQDYGVFNNNVGLKEQLVELRNSWLIVLFVSNALWLTLILTLASQANLQVLDTNPLGLVFLVVFGFILIIQFLAMLVHRAWTVVHMLARIRNLWEKLDTEDTVGQKGGQAGTTSRIPDAMPATSRRGFDDAIYQNEAFEGDGENPPVYESVSSF</sequence>